<keyword evidence="2" id="KW-0175">Coiled coil</keyword>
<dbReference type="InterPro" id="IPR003034">
    <property type="entry name" value="SAP_dom"/>
</dbReference>
<evidence type="ECO:0000256" key="4">
    <source>
        <dbReference type="SAM" id="Phobius"/>
    </source>
</evidence>
<comment type="caution">
    <text evidence="6">The sequence shown here is derived from an EMBL/GenBank/DDBJ whole genome shotgun (WGS) entry which is preliminary data.</text>
</comment>
<dbReference type="EMBL" id="CAMXCT030002804">
    <property type="protein sequence ID" value="CAL4787903.1"/>
    <property type="molecule type" value="Genomic_DNA"/>
</dbReference>
<feature type="compositionally biased region" description="Basic and acidic residues" evidence="3">
    <location>
        <begin position="29"/>
        <end position="43"/>
    </location>
</feature>
<accession>A0A9P1D092</accession>
<sequence>QRGKRGGLAVLELRKRLKALGLKTTGSKAELEARYEGAKRNLDEAQDAAQDPRESPAKKPKVSSPKRSSPKPQSPSVSPKVSPKASPKNSPESDNELDKLIGEDFEAELEAHFENLENLELENEEAELERDIAEVEGIDENKEPEDEIQDLLPDRYRSSLDSPHQELINLVMILAEYAYEPKQARRSSPRKEQRNLRGHQGQRALLTWSLQCRRRYYAIIKAQNLDTSTLCKSAASYWGIIEDLAKSNSISHSFPSEIEAQVYFAGSREPTETSVLVIMRRTGGVLLAVPASFLPMDIVEQGNAGSPTSVFGPSVEFEVPAMLADGGIVSQTGGTVLVRIVDCTEGVMPHLREFMEDEEVTFAFDEDSPFAFPSIDALVPLVRTWATATSEQLAAFYSPEEQEDLADPDATPPQRRPPARRVTPSGSGPKAKRVTTAALSTQLEEVLGMLPQMSQQLTLLSTRQQRLEDQLPTLGKSAAVAVAQPLGAALDLPQLPVSALAKTLQPPPRTAARQNLGLLASPGLGKPLELEALEEERAGPEPRSAQISGDALAQAVLAQSQALTSLVAQIAHVQGDPMGELTASSSAGVRGATGRAKLQAELAQQKGLFFRAVLQSMSRRMSPTSSSDASPQELLNRGVSGVRYLERFGGYGRQRELGQLQFQVMTALDYMMAGQMDAAMDTVALLAVTIEQACLDGGRMDLATLLCLQEDAPASIFVNRQMMSTSRTRAFAPLADQRWVTCALAFLKELEVISNKRVELLGQSRSSETSSVQNKFWLAPQKIFHCLLAWPMCLVYRIFSSAGALPWLLMDACGVHQEEHSMIPGRSGPELAAMLMQMENFINVHPELGQSYAQPRHIKFKPDPAVISAEEHPELQPYKNLCVDRLKLVGEGKWKMSDFLSGPLWLPFQEPRFLLHGEDVDFAAGPCFKQESRDENLKLAKLWDTKGLLELAASPFQNGMFSRVFNAHKSAMHDRQIGDRRLPNMMERAIDGPSKYLPPGFLLTNLSVARGSQQIFGSVTDRRDFYHQTAVTYERACSNMLPFKFSEDELAGLQAMQKHKEREETGRKKKKDRALQGDGFGLLPDVTTSSAGDCLHPCFASLFQGDHLGVEFALQGHEDLLQRHGLLIEEHRLRGHSVFPVTSQWEGLIIDDYFVICRDSFGADPLNTFAGKALGWARKAYETYGVIGSAEKDVEASMRFKAAGAEIDSSDALVRRGLTTVAAPISKRLALSCLSFRIAALPAVTAKLLSRLAGNWTSVLLYRRCMTAIVDTLFKEAAEAEALGENATVALSRSTATELCILSALVPLAVTNIATRYSEKLYTSDASLGMGAVASTQIPASLSEVLWLGSDKRGCYTRLDSMPVALLASAGAETHEFEAESPTGVVHPRKAPSYQQPEGFDLDCPKTWLGNLLANRSFILLRHGRRHGSPCGKEQPHLSKMAWLPAWIQLLNMDFYESVVASCQFGSPHKKQFRFITYLVDSESLEVRCPGGHDHVRVEGAYTKESAVYVWDLAMHLAKHFSVALARAQLADDDVLPAIGHESLVLNDLLAASQWKIEKSWWWKRKSHINVLEGHGGLAVLADAAVTCPDSRFCCLLDSRAAKGALVKGRSSSVSLQRVCKRSMSLQLGFGLYPGWGFAPTRLNVADDPTRRAALRKPVAHSLLDFLDPRNVQEVHTNWARLALLMFFLHVQGADGLDLDLRLSAPDHSPHNQTLLPQKLFMRFELGLDGLPFLCGFCSECDLLFPSRLHQLCSFASSPLGLLQCLVNCGSSLSCVCQTIQSLAFWILPCILLPWLCATLASGFLCPLEPFKTRSRLCVCGRRPRVSWILLVCLGLPGVNAMEPLSAAERARASARGGATLVPTRVARQKTLESRKVLLDDFRVWLYTQHGIMLQQLLTAKPPDAEEVSKWLVAYGQEMFAAGKAYGKYAETINSIATARPILRKSLVSAWDLAFAWLADEPYQHHPALPLSVLLALMSTAMMWGWALEAAIFGLTWAGILRIGEVLMADRGDLVLPSDSAPGTRFALLRIKCPKTRGRAARHQAARIDPPDLVEYLAAVFDQFKEDQKLWPFSAVTLRKRLNALLTSIGLATERKSGGKPFDLGSFRPGGATYLLLLTEDSEVVRGRGRWVTSKVCELYLQEVLYTTYTEKLAEGPRRKIQQLAGAFPQVLEKAICFLRGGIPTKVWFKLYQANDREELGKERETRDQIPAFATPYRGAGAGNLCTAVKKERHAGCLTTSYPMPGLLNLKLSQPCTKDPP</sequence>
<proteinExistence type="predicted"/>
<feature type="region of interest" description="Disordered" evidence="3">
    <location>
        <begin position="399"/>
        <end position="433"/>
    </location>
</feature>
<keyword evidence="8" id="KW-1185">Reference proteome</keyword>
<dbReference type="OrthoDB" id="416001at2759"/>
<dbReference type="GO" id="GO:0006310">
    <property type="term" value="P:DNA recombination"/>
    <property type="evidence" value="ECO:0007669"/>
    <property type="project" value="UniProtKB-KW"/>
</dbReference>
<dbReference type="EMBL" id="CAMXCT010002804">
    <property type="protein sequence ID" value="CAI4000591.1"/>
    <property type="molecule type" value="Genomic_DNA"/>
</dbReference>
<organism evidence="6">
    <name type="scientific">Cladocopium goreaui</name>
    <dbReference type="NCBI Taxonomy" id="2562237"/>
    <lineage>
        <taxon>Eukaryota</taxon>
        <taxon>Sar</taxon>
        <taxon>Alveolata</taxon>
        <taxon>Dinophyceae</taxon>
        <taxon>Suessiales</taxon>
        <taxon>Symbiodiniaceae</taxon>
        <taxon>Cladocopium</taxon>
    </lineage>
</organism>
<dbReference type="InterPro" id="IPR011010">
    <property type="entry name" value="DNA_brk_join_enz"/>
</dbReference>
<feature type="non-terminal residue" evidence="6">
    <location>
        <position position="2261"/>
    </location>
</feature>
<reference evidence="6" key="1">
    <citation type="submission" date="2022-10" db="EMBL/GenBank/DDBJ databases">
        <authorList>
            <person name="Chen Y."/>
            <person name="Dougan E. K."/>
            <person name="Chan C."/>
            <person name="Rhodes N."/>
            <person name="Thang M."/>
        </authorList>
    </citation>
    <scope>NUCLEOTIDE SEQUENCE</scope>
</reference>
<reference evidence="7" key="2">
    <citation type="submission" date="2024-04" db="EMBL/GenBank/DDBJ databases">
        <authorList>
            <person name="Chen Y."/>
            <person name="Shah S."/>
            <person name="Dougan E. K."/>
            <person name="Thang M."/>
            <person name="Chan C."/>
        </authorList>
    </citation>
    <scope>NUCLEOTIDE SEQUENCE [LARGE SCALE GENOMIC DNA]</scope>
</reference>
<feature type="transmembrane region" description="Helical" evidence="4">
    <location>
        <begin position="1783"/>
        <end position="1806"/>
    </location>
</feature>
<name>A0A9P1D092_9DINO</name>
<evidence type="ECO:0000313" key="6">
    <source>
        <dbReference type="EMBL" id="CAI4000591.1"/>
    </source>
</evidence>
<dbReference type="GO" id="GO:0003677">
    <property type="term" value="F:DNA binding"/>
    <property type="evidence" value="ECO:0007669"/>
    <property type="project" value="InterPro"/>
</dbReference>
<dbReference type="SUPFAM" id="SSF56349">
    <property type="entry name" value="DNA breaking-rejoining enzymes"/>
    <property type="match status" value="1"/>
</dbReference>
<dbReference type="Pfam" id="PF02037">
    <property type="entry name" value="SAP"/>
    <property type="match status" value="1"/>
</dbReference>
<dbReference type="Proteomes" id="UP001152797">
    <property type="component" value="Unassembled WGS sequence"/>
</dbReference>
<dbReference type="EMBL" id="CAMXCT020002804">
    <property type="protein sequence ID" value="CAL1153966.1"/>
    <property type="molecule type" value="Genomic_DNA"/>
</dbReference>
<evidence type="ECO:0000313" key="7">
    <source>
        <dbReference type="EMBL" id="CAL1153966.1"/>
    </source>
</evidence>
<feature type="region of interest" description="Disordered" evidence="3">
    <location>
        <begin position="17"/>
        <end position="96"/>
    </location>
</feature>
<dbReference type="GO" id="GO:0015074">
    <property type="term" value="P:DNA integration"/>
    <property type="evidence" value="ECO:0007669"/>
    <property type="project" value="InterPro"/>
</dbReference>
<feature type="compositionally biased region" description="Low complexity" evidence="3">
    <location>
        <begin position="62"/>
        <end position="90"/>
    </location>
</feature>
<dbReference type="Gene3D" id="1.10.443.10">
    <property type="entry name" value="Intergrase catalytic core"/>
    <property type="match status" value="1"/>
</dbReference>
<keyword evidence="4" id="KW-0812">Transmembrane</keyword>
<feature type="domain" description="SAP" evidence="5">
    <location>
        <begin position="5"/>
        <end position="39"/>
    </location>
</feature>
<keyword evidence="4" id="KW-0472">Membrane</keyword>
<evidence type="ECO:0000259" key="5">
    <source>
        <dbReference type="PROSITE" id="PS50800"/>
    </source>
</evidence>
<gene>
    <name evidence="6" type="ORF">C1SCF055_LOCUS26700</name>
</gene>
<evidence type="ECO:0000313" key="8">
    <source>
        <dbReference type="Proteomes" id="UP001152797"/>
    </source>
</evidence>
<keyword evidence="4" id="KW-1133">Transmembrane helix</keyword>
<evidence type="ECO:0000256" key="2">
    <source>
        <dbReference type="SAM" id="Coils"/>
    </source>
</evidence>
<protein>
    <recommendedName>
        <fullName evidence="5">SAP domain-containing protein</fullName>
    </recommendedName>
</protein>
<evidence type="ECO:0000256" key="1">
    <source>
        <dbReference type="ARBA" id="ARBA00023172"/>
    </source>
</evidence>
<evidence type="ECO:0000256" key="3">
    <source>
        <dbReference type="SAM" id="MobiDB-lite"/>
    </source>
</evidence>
<dbReference type="InterPro" id="IPR013762">
    <property type="entry name" value="Integrase-like_cat_sf"/>
</dbReference>
<dbReference type="PROSITE" id="PS50800">
    <property type="entry name" value="SAP"/>
    <property type="match status" value="1"/>
</dbReference>
<feature type="coiled-coil region" evidence="2">
    <location>
        <begin position="102"/>
        <end position="141"/>
    </location>
</feature>
<keyword evidence="1" id="KW-0233">DNA recombination</keyword>